<dbReference type="EMBL" id="JAHQIW010000393">
    <property type="protein sequence ID" value="KAJ1347880.1"/>
    <property type="molecule type" value="Genomic_DNA"/>
</dbReference>
<dbReference type="Proteomes" id="UP001196413">
    <property type="component" value="Unassembled WGS sequence"/>
</dbReference>
<sequence>MSLCRLDVIGGLLVIMGRVYKSEREAPSNDGVRYLILMSVGGQKEGEVAFFKYTCAVVIVLVLNIQWSTLFLGASIFVAISTVPFMLLARSDPALWTRSTSLLTSNTIHIAKLACITAHSRAPVGPSDSSYTEYNPHASVHEMIFASQP</sequence>
<dbReference type="AlphaFoldDB" id="A0AAD5LWQ3"/>
<protein>
    <submittedName>
        <fullName evidence="1">Uncharacterized protein</fullName>
    </submittedName>
</protein>
<comment type="caution">
    <text evidence="1">The sequence shown here is derived from an EMBL/GenBank/DDBJ whole genome shotgun (WGS) entry which is preliminary data.</text>
</comment>
<name>A0AAD5LWQ3_PARTN</name>
<reference evidence="1" key="1">
    <citation type="submission" date="2021-06" db="EMBL/GenBank/DDBJ databases">
        <title>Parelaphostrongylus tenuis whole genome reference sequence.</title>
        <authorList>
            <person name="Garwood T.J."/>
            <person name="Larsen P.A."/>
            <person name="Fountain-Jones N.M."/>
            <person name="Garbe J.R."/>
            <person name="Macchietto M.G."/>
            <person name="Kania S.A."/>
            <person name="Gerhold R.W."/>
            <person name="Richards J.E."/>
            <person name="Wolf T.M."/>
        </authorList>
    </citation>
    <scope>NUCLEOTIDE SEQUENCE</scope>
    <source>
        <strain evidence="1">MNPRO001-30</strain>
        <tissue evidence="1">Meninges</tissue>
    </source>
</reference>
<evidence type="ECO:0000313" key="2">
    <source>
        <dbReference type="Proteomes" id="UP001196413"/>
    </source>
</evidence>
<proteinExistence type="predicted"/>
<organism evidence="1 2">
    <name type="scientific">Parelaphostrongylus tenuis</name>
    <name type="common">Meningeal worm</name>
    <dbReference type="NCBI Taxonomy" id="148309"/>
    <lineage>
        <taxon>Eukaryota</taxon>
        <taxon>Metazoa</taxon>
        <taxon>Ecdysozoa</taxon>
        <taxon>Nematoda</taxon>
        <taxon>Chromadorea</taxon>
        <taxon>Rhabditida</taxon>
        <taxon>Rhabditina</taxon>
        <taxon>Rhabditomorpha</taxon>
        <taxon>Strongyloidea</taxon>
        <taxon>Metastrongylidae</taxon>
        <taxon>Parelaphostrongylus</taxon>
    </lineage>
</organism>
<keyword evidence="2" id="KW-1185">Reference proteome</keyword>
<evidence type="ECO:0000313" key="1">
    <source>
        <dbReference type="EMBL" id="KAJ1347880.1"/>
    </source>
</evidence>
<accession>A0AAD5LWQ3</accession>
<gene>
    <name evidence="1" type="ORF">KIN20_003046</name>
</gene>